<dbReference type="InterPro" id="IPR019734">
    <property type="entry name" value="TPR_rpt"/>
</dbReference>
<dbReference type="Proteomes" id="UP000783686">
    <property type="component" value="Unassembled WGS sequence"/>
</dbReference>
<sequence length="1001" mass="114332">MVYIQEISSEPYRTQSTSSPQNFNRPTSSNRSNTPNRPKSSNNNQSRPNSAQKFSSYQPAGQYYPTRTNPPNYPAEYSNDANFGHNIQNTYNNPYNTQNLHNDVYSPGYGGQSYQNEYYTPQYGRNGKIDVNKVKSAVLQATNEALKGAENALRQTASMLKNLQQSTAPRNPNYTIVNGMGSNVRVFVNGALVYEGPPLTHYDIYTQNGSMTRSNIVGIDELNDIFEVFLAVNFAGYTQSENEYAESIKTAESDVNELLKEAEVDFVRLHPCVKRADLLIRLKRALYEKPELYELPEDAMMVFKFLHIYQLCLETVCPTIQKASLQLNITIASRYCSEHLKELNLEKNEFIDLFQRAVGQQGGEDESDVAKDVESVNISLNTLTMSRRSFFEWLLINYQIASHALLYGVASRFLELASKFVGFEFDFDGKLGKRTRYQQQSLPQLVLKTTKVDTAKTVIPEVKSVAHPKNIDNKDDTLLQNVKFDENVNVEHLTPDQIGVLLAAALLEQKTDPIQELKFEQMDALCTKILSQPIGFMTSISLFELRSEAERRNTRRVERAVQQMESIMDELENRKDQILDPQEMRDRICDIWISSPLRPAWGVKKFYAKVLMSLALTSEAITVYESIFDWKNVVEGYQAMNMKEKALKVLETLRKQHPDDPYYLCLIGETRRDEDLLNKVLELTNDKYPNAHKALGMMALEKNDYKKGFKHYKRVYQLVPLSVRSVYNYGVCAWELGEIKDAITAFHHVTCIDPDHFKAWNNLAAAYLASNQKSKAAKILKQGLQIDRDNFKMWVNLYEIGAELPTKKDCFFAVQQMMSFKKAASEFDVKPLLKVILSHTNAAENTYYPAPELKDPLDQGELKQLVLTLEAAHEHCTLDPMTLRLMANLKKPKEDEQELEKLQGYIELLDLAEKREMQAGKQNPDYLNTINSLISSYPARIRLSEILGKNPAAAKKMIFFRLRPLVSAVQRLFKEKPSSQEESPKLATVFETAKELLTNLN</sequence>
<evidence type="ECO:0000256" key="5">
    <source>
        <dbReference type="SAM" id="MobiDB-lite"/>
    </source>
</evidence>
<dbReference type="InterPro" id="IPR044244">
    <property type="entry name" value="TTC27/Emw1"/>
</dbReference>
<dbReference type="Proteomes" id="UP000614601">
    <property type="component" value="Unassembled WGS sequence"/>
</dbReference>
<dbReference type="OrthoDB" id="1936594at2759"/>
<evidence type="ECO:0000313" key="6">
    <source>
        <dbReference type="EMBL" id="CAD5209765.1"/>
    </source>
</evidence>
<feature type="region of interest" description="Disordered" evidence="5">
    <location>
        <begin position="1"/>
        <end position="92"/>
    </location>
</feature>
<evidence type="ECO:0000256" key="4">
    <source>
        <dbReference type="PROSITE-ProRule" id="PRU00339"/>
    </source>
</evidence>
<feature type="repeat" description="TPR" evidence="4">
    <location>
        <begin position="689"/>
        <end position="722"/>
    </location>
</feature>
<dbReference type="Gene3D" id="1.25.40.10">
    <property type="entry name" value="Tetratricopeptide repeat domain"/>
    <property type="match status" value="1"/>
</dbReference>
<organism evidence="6 7">
    <name type="scientific">Bursaphelenchus okinawaensis</name>
    <dbReference type="NCBI Taxonomy" id="465554"/>
    <lineage>
        <taxon>Eukaryota</taxon>
        <taxon>Metazoa</taxon>
        <taxon>Ecdysozoa</taxon>
        <taxon>Nematoda</taxon>
        <taxon>Chromadorea</taxon>
        <taxon>Rhabditida</taxon>
        <taxon>Tylenchina</taxon>
        <taxon>Tylenchomorpha</taxon>
        <taxon>Aphelenchoidea</taxon>
        <taxon>Aphelenchoididae</taxon>
        <taxon>Bursaphelenchus</taxon>
    </lineage>
</organism>
<evidence type="ECO:0000256" key="2">
    <source>
        <dbReference type="ARBA" id="ARBA00022803"/>
    </source>
</evidence>
<keyword evidence="7" id="KW-1185">Reference proteome</keyword>
<feature type="compositionally biased region" description="Polar residues" evidence="5">
    <location>
        <begin position="1"/>
        <end position="59"/>
    </location>
</feature>
<evidence type="ECO:0000256" key="1">
    <source>
        <dbReference type="ARBA" id="ARBA00022737"/>
    </source>
</evidence>
<evidence type="ECO:0000256" key="3">
    <source>
        <dbReference type="ARBA" id="ARBA00024020"/>
    </source>
</evidence>
<keyword evidence="1" id="KW-0677">Repeat</keyword>
<dbReference type="EMBL" id="CAJFDH010000002">
    <property type="protein sequence ID" value="CAD5209765.1"/>
    <property type="molecule type" value="Genomic_DNA"/>
</dbReference>
<dbReference type="Pfam" id="PF14559">
    <property type="entry name" value="TPR_19"/>
    <property type="match status" value="1"/>
</dbReference>
<dbReference type="EMBL" id="CAJFCW020000002">
    <property type="protein sequence ID" value="CAG9090018.1"/>
    <property type="molecule type" value="Genomic_DNA"/>
</dbReference>
<keyword evidence="2 4" id="KW-0802">TPR repeat</keyword>
<dbReference type="PROSITE" id="PS50005">
    <property type="entry name" value="TPR"/>
    <property type="match status" value="3"/>
</dbReference>
<protein>
    <recommendedName>
        <fullName evidence="8">TPR_REGION domain-containing protein</fullName>
    </recommendedName>
</protein>
<dbReference type="SUPFAM" id="SSF48452">
    <property type="entry name" value="TPR-like"/>
    <property type="match status" value="1"/>
</dbReference>
<dbReference type="AlphaFoldDB" id="A0A811K1T6"/>
<dbReference type="InterPro" id="IPR011990">
    <property type="entry name" value="TPR-like_helical_dom_sf"/>
</dbReference>
<dbReference type="PANTHER" id="PTHR16193:SF0">
    <property type="entry name" value="TETRATRICOPEPTIDE REPEAT PROTEIN 27"/>
    <property type="match status" value="1"/>
</dbReference>
<gene>
    <name evidence="6" type="ORF">BOKJ2_LOCUS2851</name>
</gene>
<comment type="similarity">
    <text evidence="3">Belongs to the TTC27 family.</text>
</comment>
<proteinExistence type="inferred from homology"/>
<dbReference type="PANTHER" id="PTHR16193">
    <property type="entry name" value="TETRATRICOPEPTIDE REPEAT PROTEIN 27"/>
    <property type="match status" value="1"/>
</dbReference>
<name>A0A811K1T6_9BILA</name>
<feature type="repeat" description="TPR" evidence="4">
    <location>
        <begin position="723"/>
        <end position="756"/>
    </location>
</feature>
<dbReference type="SMART" id="SM00028">
    <property type="entry name" value="TPR"/>
    <property type="match status" value="4"/>
</dbReference>
<evidence type="ECO:0008006" key="8">
    <source>
        <dbReference type="Google" id="ProtNLM"/>
    </source>
</evidence>
<accession>A0A811K1T6</accession>
<evidence type="ECO:0000313" key="7">
    <source>
        <dbReference type="Proteomes" id="UP000614601"/>
    </source>
</evidence>
<reference evidence="6" key="1">
    <citation type="submission" date="2020-09" db="EMBL/GenBank/DDBJ databases">
        <authorList>
            <person name="Kikuchi T."/>
        </authorList>
    </citation>
    <scope>NUCLEOTIDE SEQUENCE</scope>
    <source>
        <strain evidence="6">SH1</strain>
    </source>
</reference>
<comment type="caution">
    <text evidence="6">The sequence shown here is derived from an EMBL/GenBank/DDBJ whole genome shotgun (WGS) entry which is preliminary data.</text>
</comment>
<feature type="repeat" description="TPR" evidence="4">
    <location>
        <begin position="757"/>
        <end position="790"/>
    </location>
</feature>